<evidence type="ECO:0000259" key="2">
    <source>
        <dbReference type="Pfam" id="PF08800"/>
    </source>
</evidence>
<evidence type="ECO:0008006" key="5">
    <source>
        <dbReference type="Google" id="ProtNLM"/>
    </source>
</evidence>
<evidence type="ECO:0000313" key="4">
    <source>
        <dbReference type="Proteomes" id="UP000263098"/>
    </source>
</evidence>
<dbReference type="PANTHER" id="PTHR34985:SF1">
    <property type="entry name" value="SLR0554 PROTEIN"/>
    <property type="match status" value="1"/>
</dbReference>
<feature type="domain" description="BT4734-like N-terminal" evidence="2">
    <location>
        <begin position="55"/>
        <end position="185"/>
    </location>
</feature>
<dbReference type="PANTHER" id="PTHR34985">
    <property type="entry name" value="SLR0554 PROTEIN"/>
    <property type="match status" value="1"/>
</dbReference>
<protein>
    <recommendedName>
        <fullName evidence="5">Helicase</fullName>
    </recommendedName>
</protein>
<dbReference type="Proteomes" id="UP000263098">
    <property type="component" value="Unassembled WGS sequence"/>
</dbReference>
<dbReference type="Pfam" id="PF05272">
    <property type="entry name" value="VapE-like_dom"/>
    <property type="match status" value="1"/>
</dbReference>
<evidence type="ECO:0000259" key="1">
    <source>
        <dbReference type="Pfam" id="PF05272"/>
    </source>
</evidence>
<dbReference type="Pfam" id="PF08800">
    <property type="entry name" value="BT4734-like_N"/>
    <property type="match status" value="1"/>
</dbReference>
<comment type="caution">
    <text evidence="3">The sequence shown here is derived from an EMBL/GenBank/DDBJ whole genome shotgun (WGS) entry which is preliminary data.</text>
</comment>
<dbReference type="AlphaFoldDB" id="A0A3D2SGV9"/>
<feature type="domain" description="Virulence-associated protein E-like" evidence="1">
    <location>
        <begin position="407"/>
        <end position="619"/>
    </location>
</feature>
<dbReference type="InterPro" id="IPR007936">
    <property type="entry name" value="VapE-like_dom"/>
</dbReference>
<proteinExistence type="predicted"/>
<dbReference type="InterPro" id="IPR014907">
    <property type="entry name" value="BT4734-like_N"/>
</dbReference>
<organism evidence="3 4">
    <name type="scientific">Bacteroides graminisolvens</name>
    <dbReference type="NCBI Taxonomy" id="477666"/>
    <lineage>
        <taxon>Bacteria</taxon>
        <taxon>Pseudomonadati</taxon>
        <taxon>Bacteroidota</taxon>
        <taxon>Bacteroidia</taxon>
        <taxon>Bacteroidales</taxon>
        <taxon>Bacteroidaceae</taxon>
        <taxon>Bacteroides</taxon>
    </lineage>
</organism>
<name>A0A3D2SGV9_9BACE</name>
<sequence length="696" mass="80984">MKITLYRKDGKTQTQRTLELIAALEAMKTEIKARPVSTLREMLAYASPNSKTVYAQKIPLYAFGGVFHQRDGQQKMVQYNGCVLLEVNNLANHKEATQVRNDVARLPQTLVAFIGSSNKTVKIVVPFTLPEGGLPQEHRLAEFFHAKAYRDAVQWYQPQLRREIMLKKPTLDHCCRMSYDPNLYYNPEAVPIRISQPMNMPVETTYQEKRDMQSNPLQRLLPGLERSNAIALLYSTSMENALREINHIDWEGDMVPFCIKLAENCFRSGIPEEDAIRWSILYSRIRPHLNVLRTSFRNVYSMENRANLFGNNPCIPSGTALIIQMEEFMQRRYQLRRNVLKNQVEYREVMSFYFDFRSVNKQAMNSICMNAISEGLPSWDVDIKRYLESDRVPAYNPIEDFLYSTGTWDGKDRIGELARRIKCDNPKWPALFHTWFLGMVAGWQQLNKQHANSVLPLLVGDQGCGKSTFCLNLLPPELREYYTDSIDFSKRSQAEQALSRFALINMDEFDSISASYQGFLKHVLQKTVIQTRLPYAGSTERMPRYATFIATSNNFDLLTDPTGSRRFICIEVEGRIDYSSAIDYKQVYAQAIEELRCKKPYWFTPKEEVYITRCNQKFQRMLPEEETIYSYFRVPVNTELFEELTCSEMLERIQRKHSGFRCSTTTAMKLGRSLKNHFSNRRLRQGTVYKVVEIKR</sequence>
<dbReference type="InterPro" id="IPR027417">
    <property type="entry name" value="P-loop_NTPase"/>
</dbReference>
<gene>
    <name evidence="3" type="ORF">DHW31_12205</name>
</gene>
<dbReference type="SUPFAM" id="SSF52540">
    <property type="entry name" value="P-loop containing nucleoside triphosphate hydrolases"/>
    <property type="match status" value="1"/>
</dbReference>
<dbReference type="EMBL" id="DPVG01000455">
    <property type="protein sequence ID" value="HCK25505.1"/>
    <property type="molecule type" value="Genomic_DNA"/>
</dbReference>
<accession>A0A3D2SGV9</accession>
<evidence type="ECO:0000313" key="3">
    <source>
        <dbReference type="EMBL" id="HCK25505.1"/>
    </source>
</evidence>
<reference evidence="3 4" key="1">
    <citation type="journal article" date="2018" name="Nat. Biotechnol.">
        <title>A standardized bacterial taxonomy based on genome phylogeny substantially revises the tree of life.</title>
        <authorList>
            <person name="Parks D.H."/>
            <person name="Chuvochina M."/>
            <person name="Waite D.W."/>
            <person name="Rinke C."/>
            <person name="Skarshewski A."/>
            <person name="Chaumeil P.A."/>
            <person name="Hugenholtz P."/>
        </authorList>
    </citation>
    <scope>NUCLEOTIDE SEQUENCE [LARGE SCALE GENOMIC DNA]</scope>
    <source>
        <strain evidence="3">UBA9667</strain>
    </source>
</reference>